<dbReference type="FunFam" id="3.40.50.300:FF:000857">
    <property type="entry name" value="GTP-binding protein 8 isoform X1"/>
    <property type="match status" value="1"/>
</dbReference>
<dbReference type="Ensembl" id="ENSAMXT00005042529.1">
    <property type="protein sequence ID" value="ENSAMXP00005039056.1"/>
    <property type="gene ID" value="ENSAMXG00005018465.1"/>
</dbReference>
<evidence type="ECO:0000259" key="8">
    <source>
        <dbReference type="PROSITE" id="PS51706"/>
    </source>
</evidence>
<name>A0A8B9KP02_ASTMX</name>
<accession>A0A8B9KP02</accession>
<dbReference type="AlphaFoldDB" id="A0A8B9KP02"/>
<dbReference type="InterPro" id="IPR006073">
    <property type="entry name" value="GTP-bd"/>
</dbReference>
<evidence type="ECO:0000256" key="6">
    <source>
        <dbReference type="ARBA" id="ARBA00022842"/>
    </source>
</evidence>
<evidence type="ECO:0000256" key="4">
    <source>
        <dbReference type="ARBA" id="ARBA00022723"/>
    </source>
</evidence>
<evidence type="ECO:0000313" key="10">
    <source>
        <dbReference type="Proteomes" id="UP000694621"/>
    </source>
</evidence>
<dbReference type="PANTHER" id="PTHR46498">
    <property type="entry name" value="GTP-BINDING PROTEIN 8"/>
    <property type="match status" value="1"/>
</dbReference>
<dbReference type="GO" id="GO:0005525">
    <property type="term" value="F:GTP binding"/>
    <property type="evidence" value="ECO:0007669"/>
    <property type="project" value="UniProtKB-KW"/>
</dbReference>
<reference evidence="9" key="1">
    <citation type="submission" date="2025-08" db="UniProtKB">
        <authorList>
            <consortium name="Ensembl"/>
        </authorList>
    </citation>
    <scope>IDENTIFICATION</scope>
</reference>
<dbReference type="OMA" id="RMDHAPP"/>
<keyword evidence="7" id="KW-0342">GTP-binding</keyword>
<dbReference type="GO" id="GO:0046872">
    <property type="term" value="F:metal ion binding"/>
    <property type="evidence" value="ECO:0007669"/>
    <property type="project" value="UniProtKB-KW"/>
</dbReference>
<keyword evidence="5" id="KW-0547">Nucleotide-binding</keyword>
<organism evidence="9 10">
    <name type="scientific">Astyanax mexicanus</name>
    <name type="common">Blind cave fish</name>
    <name type="synonym">Astyanax fasciatus mexicanus</name>
    <dbReference type="NCBI Taxonomy" id="7994"/>
    <lineage>
        <taxon>Eukaryota</taxon>
        <taxon>Metazoa</taxon>
        <taxon>Chordata</taxon>
        <taxon>Craniata</taxon>
        <taxon>Vertebrata</taxon>
        <taxon>Euteleostomi</taxon>
        <taxon>Actinopterygii</taxon>
        <taxon>Neopterygii</taxon>
        <taxon>Teleostei</taxon>
        <taxon>Ostariophysi</taxon>
        <taxon>Characiformes</taxon>
        <taxon>Characoidei</taxon>
        <taxon>Acestrorhamphidae</taxon>
        <taxon>Acestrorhamphinae</taxon>
        <taxon>Astyanax</taxon>
    </lineage>
</organism>
<dbReference type="SUPFAM" id="SSF52540">
    <property type="entry name" value="P-loop containing nucleoside triphosphate hydrolases"/>
    <property type="match status" value="1"/>
</dbReference>
<dbReference type="Gene3D" id="3.40.50.300">
    <property type="entry name" value="P-loop containing nucleotide triphosphate hydrolases"/>
    <property type="match status" value="1"/>
</dbReference>
<feature type="domain" description="EngB-type G" evidence="8">
    <location>
        <begin position="105"/>
        <end position="278"/>
    </location>
</feature>
<keyword evidence="4" id="KW-0479">Metal-binding</keyword>
<dbReference type="CDD" id="cd01876">
    <property type="entry name" value="YihA_EngB"/>
    <property type="match status" value="1"/>
</dbReference>
<sequence length="286" mass="32105">MSALSGRFLLCLPPAAGTLSMRCSHQLATMRHASLLPEKKRQRLLFPFSELEAHLSRQIDRAKFQLFQPTVEDLRQAEKLFTPSPKHHIMYSSSAVRTDHLPELTQPEVCFIGRSNVGKSSLIRALFSLAPEVEVRVSKTPGHTRKLNFFTVGRAFTLVDMPGYGHRAPGDFVDMVEPYLQQRHNLVRTFLLVDGGAGLQKLDLVAVEMCEEFGIPYVLVVTKIDRTRQGALLALLLQLQDFIKDQTSTCFAQPFLVSSVQYSGIHLLRCFIAHVTGNQQLDSKTT</sequence>
<dbReference type="InterPro" id="IPR027417">
    <property type="entry name" value="P-loop_NTPase"/>
</dbReference>
<proteinExistence type="inferred from homology"/>
<comment type="similarity">
    <text evidence="2">Belongs to the TRAFAC class TrmE-Era-EngA-EngB-Septin-like GTPase superfamily. EngB GTPase family.</text>
</comment>
<dbReference type="CTD" id="29083"/>
<keyword evidence="6" id="KW-0460">Magnesium</keyword>
<dbReference type="GO" id="GO:0005739">
    <property type="term" value="C:mitochondrion"/>
    <property type="evidence" value="ECO:0007669"/>
    <property type="project" value="TreeGrafter"/>
</dbReference>
<dbReference type="Proteomes" id="UP000694621">
    <property type="component" value="Unplaced"/>
</dbReference>
<evidence type="ECO:0000256" key="7">
    <source>
        <dbReference type="ARBA" id="ARBA00023134"/>
    </source>
</evidence>
<comment type="cofactor">
    <cofactor evidence="1">
        <name>Mg(2+)</name>
        <dbReference type="ChEBI" id="CHEBI:18420"/>
    </cofactor>
</comment>
<evidence type="ECO:0000256" key="1">
    <source>
        <dbReference type="ARBA" id="ARBA00001946"/>
    </source>
</evidence>
<dbReference type="PROSITE" id="PS51706">
    <property type="entry name" value="G_ENGB"/>
    <property type="match status" value="1"/>
</dbReference>
<dbReference type="InterPro" id="IPR052279">
    <property type="entry name" value="EngB_GTPase"/>
</dbReference>
<protein>
    <recommendedName>
        <fullName evidence="3">GTP-binding protein 8</fullName>
    </recommendedName>
</protein>
<dbReference type="GeneID" id="103039560"/>
<dbReference type="KEGG" id="amex:103039560"/>
<evidence type="ECO:0000313" key="9">
    <source>
        <dbReference type="Ensembl" id="ENSAMXP00005039056.1"/>
    </source>
</evidence>
<evidence type="ECO:0000256" key="2">
    <source>
        <dbReference type="ARBA" id="ARBA00009638"/>
    </source>
</evidence>
<evidence type="ECO:0000256" key="5">
    <source>
        <dbReference type="ARBA" id="ARBA00022741"/>
    </source>
</evidence>
<dbReference type="InterPro" id="IPR030393">
    <property type="entry name" value="G_ENGB_dom"/>
</dbReference>
<dbReference type="NCBIfam" id="TIGR03598">
    <property type="entry name" value="GTPase_YsxC"/>
    <property type="match status" value="1"/>
</dbReference>
<evidence type="ECO:0000256" key="3">
    <source>
        <dbReference type="ARBA" id="ARBA00015370"/>
    </source>
</evidence>
<dbReference type="PANTHER" id="PTHR46498:SF1">
    <property type="entry name" value="GTP-BINDING PROTEIN 8"/>
    <property type="match status" value="1"/>
</dbReference>
<dbReference type="InterPro" id="IPR019987">
    <property type="entry name" value="GTP-bd_ribosome_bio_YsxC"/>
</dbReference>
<dbReference type="Pfam" id="PF01926">
    <property type="entry name" value="MMR_HSR1"/>
    <property type="match status" value="1"/>
</dbReference>